<protein>
    <submittedName>
        <fullName evidence="1">DUF3426 domain-containing protein</fullName>
    </submittedName>
</protein>
<dbReference type="Pfam" id="PF11906">
    <property type="entry name" value="DUF3426"/>
    <property type="match status" value="1"/>
</dbReference>
<evidence type="ECO:0000313" key="2">
    <source>
        <dbReference type="Proteomes" id="UP001165293"/>
    </source>
</evidence>
<comment type="caution">
    <text evidence="1">The sequence shown here is derived from an EMBL/GenBank/DDBJ whole genome shotgun (WGS) entry which is preliminary data.</text>
</comment>
<name>A0ABS8JLN1_9GAMM</name>
<proteinExistence type="predicted"/>
<sequence>MPARWQSIAAIGGLALLLAVQLLLAQRDALAADARWRPTIGALCGMLRCSVPAWREPDAFTMLSRDVRPHPVAAGTLQIDASFRNDARWSQAWPRLVVSLSDIDGRVLGTRAFTAKEYLGDAAGTQPTLAPGQTAAVSLAVVEPAPGVVAFSFEFR</sequence>
<gene>
    <name evidence="1" type="ORF">LK996_15130</name>
</gene>
<keyword evidence="2" id="KW-1185">Reference proteome</keyword>
<reference evidence="1" key="1">
    <citation type="submission" date="2021-10" db="EMBL/GenBank/DDBJ databases">
        <authorList>
            <person name="Lyu M."/>
            <person name="Wang X."/>
            <person name="Meng X."/>
            <person name="Xu K."/>
        </authorList>
    </citation>
    <scope>NUCLEOTIDE SEQUENCE</scope>
    <source>
        <strain evidence="1">A6</strain>
    </source>
</reference>
<organism evidence="1 2">
    <name type="scientific">Noviluteimonas lactosilytica</name>
    <dbReference type="NCBI Taxonomy" id="2888523"/>
    <lineage>
        <taxon>Bacteria</taxon>
        <taxon>Pseudomonadati</taxon>
        <taxon>Pseudomonadota</taxon>
        <taxon>Gammaproteobacteria</taxon>
        <taxon>Lysobacterales</taxon>
        <taxon>Lysobacteraceae</taxon>
        <taxon>Noviluteimonas</taxon>
    </lineage>
</organism>
<evidence type="ECO:0000313" key="1">
    <source>
        <dbReference type="EMBL" id="MCC8364404.1"/>
    </source>
</evidence>
<dbReference type="EMBL" id="JAJGAK010000004">
    <property type="protein sequence ID" value="MCC8364404.1"/>
    <property type="molecule type" value="Genomic_DNA"/>
</dbReference>
<dbReference type="InterPro" id="IPR021834">
    <property type="entry name" value="DUF3426"/>
</dbReference>
<dbReference type="Proteomes" id="UP001165293">
    <property type="component" value="Unassembled WGS sequence"/>
</dbReference>
<accession>A0ABS8JLN1</accession>